<keyword evidence="9" id="KW-1185">Reference proteome</keyword>
<dbReference type="SUPFAM" id="SSF50324">
    <property type="entry name" value="Inorganic pyrophosphatase"/>
    <property type="match status" value="1"/>
</dbReference>
<feature type="binding site" evidence="7">
    <location>
        <position position="8"/>
    </location>
    <ligand>
        <name>Mg(2+)</name>
        <dbReference type="ChEBI" id="CHEBI:18420"/>
        <label>2</label>
    </ligand>
</feature>
<dbReference type="OrthoDB" id="5187599at2"/>
<keyword evidence="5 7" id="KW-0460">Magnesium</keyword>
<dbReference type="GO" id="GO:0006796">
    <property type="term" value="P:phosphate-containing compound metabolic process"/>
    <property type="evidence" value="ECO:0007669"/>
    <property type="project" value="InterPro"/>
</dbReference>
<feature type="binding site" evidence="7">
    <location>
        <position position="89"/>
    </location>
    <ligand>
        <name>Mg(2+)</name>
        <dbReference type="ChEBI" id="CHEBI:18420"/>
        <label>1</label>
    </ligand>
</feature>
<dbReference type="RefSeq" id="WP_091220694.1">
    <property type="nucleotide sequence ID" value="NZ_FNHE01000008.1"/>
</dbReference>
<evidence type="ECO:0000313" key="9">
    <source>
        <dbReference type="Proteomes" id="UP000198680"/>
    </source>
</evidence>
<evidence type="ECO:0000256" key="1">
    <source>
        <dbReference type="ARBA" id="ARBA00001946"/>
    </source>
</evidence>
<proteinExistence type="inferred from homology"/>
<dbReference type="InterPro" id="IPR008162">
    <property type="entry name" value="Pyrophosphatase"/>
</dbReference>
<feature type="active site" description="Proton acceptor" evidence="7">
    <location>
        <position position="89"/>
    </location>
</feature>
<dbReference type="Pfam" id="PF00719">
    <property type="entry name" value="Pyrophosphatase"/>
    <property type="match status" value="1"/>
</dbReference>
<reference evidence="9" key="1">
    <citation type="submission" date="2016-10" db="EMBL/GenBank/DDBJ databases">
        <authorList>
            <person name="Varghese N."/>
            <person name="Submissions S."/>
        </authorList>
    </citation>
    <scope>NUCLEOTIDE SEQUENCE [LARGE SCALE GENOMIC DNA]</scope>
    <source>
        <strain evidence="9">DSM 45419</strain>
    </source>
</reference>
<evidence type="ECO:0000256" key="3">
    <source>
        <dbReference type="ARBA" id="ARBA00022723"/>
    </source>
</evidence>
<feature type="binding site" evidence="7">
    <location>
        <position position="30"/>
    </location>
    <ligand>
        <name>substrate</name>
    </ligand>
</feature>
<feature type="binding site" evidence="7">
    <location>
        <position position="42"/>
    </location>
    <ligand>
        <name>substrate</name>
    </ligand>
</feature>
<accession>A0A1G9VY27</accession>
<keyword evidence="4 7" id="KW-0378">Hydrolase</keyword>
<dbReference type="Gene3D" id="3.90.80.10">
    <property type="entry name" value="Inorganic pyrophosphatase"/>
    <property type="match status" value="1"/>
</dbReference>
<feature type="binding site" evidence="7">
    <location>
        <position position="57"/>
    </location>
    <ligand>
        <name>Mg(2+)</name>
        <dbReference type="ChEBI" id="CHEBI:18420"/>
        <label>2</label>
    </ligand>
</feature>
<name>A0A1G9VY27_9ACTN</name>
<comment type="subcellular location">
    <subcellularLocation>
        <location evidence="7">Cytoplasm</location>
    </subcellularLocation>
</comment>
<evidence type="ECO:0000256" key="7">
    <source>
        <dbReference type="HAMAP-Rule" id="MF_00209"/>
    </source>
</evidence>
<feature type="binding site" evidence="7">
    <location>
        <position position="52"/>
    </location>
    <ligand>
        <name>Mg(2+)</name>
        <dbReference type="ChEBI" id="CHEBI:18420"/>
        <label>1</label>
    </ligand>
</feature>
<protein>
    <recommendedName>
        <fullName evidence="7">Inorganic pyrophosphatase</fullName>
        <ecNumber evidence="7">3.6.1.1</ecNumber>
    </recommendedName>
    <alternativeName>
        <fullName evidence="7">Pyrophosphate phospho-hydrolase</fullName>
        <shortName evidence="7">PPase</shortName>
    </alternativeName>
</protein>
<dbReference type="InterPro" id="IPR036649">
    <property type="entry name" value="Pyrophosphatase_sf"/>
</dbReference>
<comment type="subunit">
    <text evidence="7">Homohexamer.</text>
</comment>
<dbReference type="GO" id="GO:0004427">
    <property type="term" value="F:inorganic diphosphate phosphatase activity"/>
    <property type="evidence" value="ECO:0007669"/>
    <property type="project" value="UniProtKB-UniRule"/>
</dbReference>
<evidence type="ECO:0000256" key="4">
    <source>
        <dbReference type="ARBA" id="ARBA00022801"/>
    </source>
</evidence>
<feature type="binding site" evidence="7">
    <location>
        <position position="126"/>
    </location>
    <ligand>
        <name>substrate</name>
    </ligand>
</feature>
<dbReference type="AlphaFoldDB" id="A0A1G9VY27"/>
<comment type="catalytic activity">
    <reaction evidence="6 7">
        <text>diphosphate + H2O = 2 phosphate + H(+)</text>
        <dbReference type="Rhea" id="RHEA:24576"/>
        <dbReference type="ChEBI" id="CHEBI:15377"/>
        <dbReference type="ChEBI" id="CHEBI:15378"/>
        <dbReference type="ChEBI" id="CHEBI:33019"/>
        <dbReference type="ChEBI" id="CHEBI:43474"/>
        <dbReference type="EC" id="3.6.1.1"/>
    </reaction>
</comment>
<sequence>MEVDVIVEIPKGSRNKYEYDQQLGRIRLDRMLFTATGYPGDYGFVPDTLAEDGDPIDALLLLNEPTFPGCLVRARVIAVFWVHDKRGPDAKLLCVPATDPRHLHLQELEDVPMHQIAEIWHFFEIYEALAPDKSAETRGWERRAKAIEALEDAQRRFADGLPAATGTEG</sequence>
<dbReference type="EMBL" id="FNHE01000008">
    <property type="protein sequence ID" value="SDM77198.1"/>
    <property type="molecule type" value="Genomic_DNA"/>
</dbReference>
<dbReference type="FunFam" id="3.90.80.10:FF:000003">
    <property type="entry name" value="Inorganic pyrophosphatase"/>
    <property type="match status" value="1"/>
</dbReference>
<evidence type="ECO:0000256" key="5">
    <source>
        <dbReference type="ARBA" id="ARBA00022842"/>
    </source>
</evidence>
<dbReference type="Proteomes" id="UP000198680">
    <property type="component" value="Unassembled WGS sequence"/>
</dbReference>
<dbReference type="PROSITE" id="PS00387">
    <property type="entry name" value="PPASE"/>
    <property type="match status" value="1"/>
</dbReference>
<feature type="binding site" evidence="7">
    <location>
        <position position="84"/>
    </location>
    <ligand>
        <name>Mg(2+)</name>
        <dbReference type="ChEBI" id="CHEBI:18420"/>
        <label>3</label>
    </ligand>
</feature>
<evidence type="ECO:0000313" key="8">
    <source>
        <dbReference type="EMBL" id="SDM77198.1"/>
    </source>
</evidence>
<dbReference type="HAMAP" id="MF_00209">
    <property type="entry name" value="Inorganic_PPase"/>
    <property type="match status" value="1"/>
</dbReference>
<dbReference type="STRING" id="1137991.SAMN05660642_03305"/>
<dbReference type="GO" id="GO:0000287">
    <property type="term" value="F:magnesium ion binding"/>
    <property type="evidence" value="ECO:0007669"/>
    <property type="project" value="UniProtKB-UniRule"/>
</dbReference>
<evidence type="ECO:0000256" key="2">
    <source>
        <dbReference type="ARBA" id="ARBA00022490"/>
    </source>
</evidence>
<evidence type="ECO:0000256" key="6">
    <source>
        <dbReference type="ARBA" id="ARBA00047820"/>
    </source>
</evidence>
<gene>
    <name evidence="7" type="primary">ppa</name>
    <name evidence="8" type="ORF">SAMN05660642_03305</name>
</gene>
<dbReference type="EC" id="3.6.1.1" evidence="7"/>
<comment type="cofactor">
    <cofactor evidence="1 7">
        <name>Mg(2+)</name>
        <dbReference type="ChEBI" id="CHEBI:18420"/>
    </cofactor>
</comment>
<comment type="similarity">
    <text evidence="7">Belongs to the PPase family.</text>
</comment>
<keyword evidence="2 7" id="KW-0963">Cytoplasm</keyword>
<feature type="binding site" evidence="7">
    <location>
        <position position="16"/>
    </location>
    <ligand>
        <name>substrate</name>
    </ligand>
</feature>
<organism evidence="8 9">
    <name type="scientific">Geodermatophilus siccatus</name>
    <dbReference type="NCBI Taxonomy" id="1137991"/>
    <lineage>
        <taxon>Bacteria</taxon>
        <taxon>Bacillati</taxon>
        <taxon>Actinomycetota</taxon>
        <taxon>Actinomycetes</taxon>
        <taxon>Geodermatophilales</taxon>
        <taxon>Geodermatophilaceae</taxon>
        <taxon>Geodermatophilus</taxon>
    </lineage>
</organism>
<dbReference type="PANTHER" id="PTHR10286">
    <property type="entry name" value="INORGANIC PYROPHOSPHATASE"/>
    <property type="match status" value="1"/>
</dbReference>
<keyword evidence="3 7" id="KW-0479">Metal-binding</keyword>
<comment type="function">
    <text evidence="7">Catalyzes the hydrolysis of inorganic pyrophosphate (PPi) forming two phosphate ions.</text>
</comment>
<dbReference type="GO" id="GO:0005737">
    <property type="term" value="C:cytoplasm"/>
    <property type="evidence" value="ECO:0007669"/>
    <property type="project" value="UniProtKB-SubCell"/>
</dbReference>
<feature type="binding site" evidence="7">
    <location>
        <position position="89"/>
    </location>
    <ligand>
        <name>Mg(2+)</name>
        <dbReference type="ChEBI" id="CHEBI:18420"/>
        <label>3</label>
    </ligand>
</feature>
<dbReference type="CDD" id="cd00412">
    <property type="entry name" value="pyrophosphatase"/>
    <property type="match status" value="1"/>
</dbReference>
<feature type="binding site" evidence="7">
    <location>
        <position position="57"/>
    </location>
    <ligand>
        <name>Mg(2+)</name>
        <dbReference type="ChEBI" id="CHEBI:18420"/>
        <label>1</label>
    </ligand>
</feature>